<evidence type="ECO:0000313" key="2">
    <source>
        <dbReference type="Proteomes" id="UP000076577"/>
    </source>
</evidence>
<gene>
    <name evidence="1" type="ORF">PsAD2_00489</name>
</gene>
<accession>A0A166AJM4</accession>
<organism evidence="1 2">
    <name type="scientific">Pseudovibrio axinellae</name>
    <dbReference type="NCBI Taxonomy" id="989403"/>
    <lineage>
        <taxon>Bacteria</taxon>
        <taxon>Pseudomonadati</taxon>
        <taxon>Pseudomonadota</taxon>
        <taxon>Alphaproteobacteria</taxon>
        <taxon>Hyphomicrobiales</taxon>
        <taxon>Stappiaceae</taxon>
        <taxon>Pseudovibrio</taxon>
    </lineage>
</organism>
<protein>
    <submittedName>
        <fullName evidence="1">Uncharacterized protein</fullName>
    </submittedName>
</protein>
<dbReference type="PATRIC" id="fig|989403.3.peg.515"/>
<comment type="caution">
    <text evidence="1">The sequence shown here is derived from an EMBL/GenBank/DDBJ whole genome shotgun (WGS) entry which is preliminary data.</text>
</comment>
<proteinExistence type="predicted"/>
<dbReference type="Proteomes" id="UP000076577">
    <property type="component" value="Unassembled WGS sequence"/>
</dbReference>
<name>A0A166AJM4_9HYPH</name>
<keyword evidence="2" id="KW-1185">Reference proteome</keyword>
<sequence length="351" mass="39178">MPNFQPHQFHTPPQVTPLNLDCISLGGGGWAPSQFEGTTQDGYGIYCRYRGGYLSVDISNEPGGDAISDGKEILGLQLGPQLHGGMSLGQLCSIAGITINGERPPMPTLAEIRKERWLDLSGTTSFFNFSLDSTVETAKRIVSSMGDLLGGAHFVERVMDMDFQTTGAILRNTPAEFETIDPTIMFGERPVASELVKVSDTISLQDLYPTSLLLNTNFSGFRHPLRMYLRSQILDKQLDELGRNVKIAGHDDECLYGALMFAASFPTKDVQKRHTLQQVAEKTNALTPEFKVHATNLQTGEPLPNFDEIKRIDPVITDWVLSDERNWLQIRIERFNEQRIIVGYRLNMSLN</sequence>
<dbReference type="AlphaFoldDB" id="A0A166AJM4"/>
<evidence type="ECO:0000313" key="1">
    <source>
        <dbReference type="EMBL" id="KZL21200.1"/>
    </source>
</evidence>
<dbReference type="EMBL" id="LMCB01000004">
    <property type="protein sequence ID" value="KZL21200.1"/>
    <property type="molecule type" value="Genomic_DNA"/>
</dbReference>
<reference evidence="1 2" key="1">
    <citation type="journal article" date="2016" name="Front. Microbiol.">
        <title>Comparative Genomic Analysis Reveals a Diverse Repertoire of Genes Involved in Prokaryote-Eukaryote Interactions within the Pseudovibrio Genus.</title>
        <authorList>
            <person name="Romano S."/>
            <person name="Fernandez-Guerra A."/>
            <person name="Reen F.J."/>
            <person name="Glockner F.O."/>
            <person name="Crowley S.P."/>
            <person name="O'Sullivan O."/>
            <person name="Cotter P.D."/>
            <person name="Adams C."/>
            <person name="Dobson A.D."/>
            <person name="O'Gara F."/>
        </authorList>
    </citation>
    <scope>NUCLEOTIDE SEQUENCE [LARGE SCALE GENOMIC DNA]</scope>
    <source>
        <strain evidence="1 2">Ad2</strain>
    </source>
</reference>